<dbReference type="AlphaFoldDB" id="A0A212LV56"/>
<dbReference type="InterPro" id="IPR011059">
    <property type="entry name" value="Metal-dep_hydrolase_composite"/>
</dbReference>
<dbReference type="EMBL" id="FMJE01000003">
    <property type="protein sequence ID" value="SCM81396.1"/>
    <property type="molecule type" value="Genomic_DNA"/>
</dbReference>
<reference evidence="2" key="1">
    <citation type="submission" date="2016-08" db="EMBL/GenBank/DDBJ databases">
        <authorList>
            <person name="Seilhamer J.J."/>
        </authorList>
    </citation>
    <scope>NUCLEOTIDE SEQUENCE</scope>
    <source>
        <strain evidence="2">86</strain>
    </source>
</reference>
<dbReference type="Gene3D" id="2.30.40.10">
    <property type="entry name" value="Urease, subunit C, domain 1"/>
    <property type="match status" value="1"/>
</dbReference>
<dbReference type="GO" id="GO:0016810">
    <property type="term" value="F:hydrolase activity, acting on carbon-nitrogen (but not peptide) bonds"/>
    <property type="evidence" value="ECO:0007669"/>
    <property type="project" value="InterPro"/>
</dbReference>
<evidence type="ECO:0000313" key="2">
    <source>
        <dbReference type="EMBL" id="SCM81396.1"/>
    </source>
</evidence>
<dbReference type="SUPFAM" id="SSF51338">
    <property type="entry name" value="Composite domain of metallo-dependent hydrolases"/>
    <property type="match status" value="1"/>
</dbReference>
<dbReference type="InterPro" id="IPR006680">
    <property type="entry name" value="Amidohydro-rel"/>
</dbReference>
<proteinExistence type="predicted"/>
<dbReference type="InterPro" id="IPR051781">
    <property type="entry name" value="Metallo-dep_Hydrolase"/>
</dbReference>
<accession>A0A212LV56</accession>
<protein>
    <submittedName>
        <fullName evidence="2">Putative Amidohydrolase</fullName>
    </submittedName>
</protein>
<dbReference type="RefSeq" id="WP_288184437.1">
    <property type="nucleotide sequence ID" value="NZ_LT608335.1"/>
</dbReference>
<evidence type="ECO:0000259" key="1">
    <source>
        <dbReference type="Pfam" id="PF01979"/>
    </source>
</evidence>
<dbReference type="InterPro" id="IPR032466">
    <property type="entry name" value="Metal_Hydrolase"/>
</dbReference>
<dbReference type="Gene3D" id="3.20.20.140">
    <property type="entry name" value="Metal-dependent hydrolases"/>
    <property type="match status" value="1"/>
</dbReference>
<gene>
    <name evidence="2" type="ORF">KL86SPO_31575</name>
</gene>
<organism evidence="2">
    <name type="scientific">uncultured Sporomusa sp</name>
    <dbReference type="NCBI Taxonomy" id="307249"/>
    <lineage>
        <taxon>Bacteria</taxon>
        <taxon>Bacillati</taxon>
        <taxon>Bacillota</taxon>
        <taxon>Negativicutes</taxon>
        <taxon>Selenomonadales</taxon>
        <taxon>Sporomusaceae</taxon>
        <taxon>Sporomusa</taxon>
        <taxon>environmental samples</taxon>
    </lineage>
</organism>
<dbReference type="InterPro" id="IPR057744">
    <property type="entry name" value="OTAase-like"/>
</dbReference>
<dbReference type="CDD" id="cd01299">
    <property type="entry name" value="Met_dep_hydrolase_A"/>
    <property type="match status" value="1"/>
</dbReference>
<dbReference type="Pfam" id="PF01979">
    <property type="entry name" value="Amidohydro_1"/>
    <property type="match status" value="1"/>
</dbReference>
<dbReference type="SUPFAM" id="SSF51556">
    <property type="entry name" value="Metallo-dependent hydrolases"/>
    <property type="match status" value="1"/>
</dbReference>
<keyword evidence="2" id="KW-0378">Hydrolase</keyword>
<name>A0A212LV56_9FIRM</name>
<dbReference type="PANTHER" id="PTHR43135">
    <property type="entry name" value="ALPHA-D-RIBOSE 1-METHYLPHOSPHONATE 5-TRIPHOSPHATE DIPHOSPHATASE"/>
    <property type="match status" value="1"/>
</dbReference>
<feature type="domain" description="Amidohydrolase-related" evidence="1">
    <location>
        <begin position="50"/>
        <end position="389"/>
    </location>
</feature>
<sequence>MKTVIKNAKIIIGNGLLIEKGSIAFDETGILDIGEGVFEGDEVIDAAGKTVAPGFIDCHIHLGTASYPWTHGLFEEYDEVTVGIRACYQAQALLKSGITSVRVVGTKYGADLQLRTMVENGEIKAPRILAAGEVICITAGHGSEMGTECDTVGEVLKAARTRVKQRANVIKLMPTSGIIGIGPSTEVQLSEEQIKAACDVGRAFNTPTCAHVMNYPAIGQCVKAGLTSVEHGYELDEAAAKMMVEHGTWYIPTAVVTRNESIYIPADYLPGADMKAKAAIAQQSVQNAVRVAIKAGVKMAVGTDTGCPYTDPEHFAYAEELAIYKNCGMDPMDVFVCATKNGAELLRISDKVGTLEARKIADLIIIDGDPLRDITDARKVERVYRSGKLYYEA</sequence>
<dbReference type="PANTHER" id="PTHR43135:SF3">
    <property type="entry name" value="ALPHA-D-RIBOSE 1-METHYLPHOSPHONATE 5-TRIPHOSPHATE DIPHOSPHATASE"/>
    <property type="match status" value="1"/>
</dbReference>